<dbReference type="AlphaFoldDB" id="A0A1Y5MMZ2"/>
<evidence type="ECO:0000259" key="1">
    <source>
        <dbReference type="Pfam" id="PF00534"/>
    </source>
</evidence>
<feature type="domain" description="Glycosyltransferase subfamily 4-like N-terminal" evidence="2">
    <location>
        <begin position="17"/>
        <end position="184"/>
    </location>
</feature>
<feature type="domain" description="Glycosyl transferase family 1" evidence="1">
    <location>
        <begin position="199"/>
        <end position="351"/>
    </location>
</feature>
<dbReference type="PANTHER" id="PTHR12526">
    <property type="entry name" value="GLYCOSYLTRANSFERASE"/>
    <property type="match status" value="1"/>
</dbReference>
<dbReference type="SUPFAM" id="SSF53756">
    <property type="entry name" value="UDP-Glycosyltransferase/glycogen phosphorylase"/>
    <property type="match status" value="1"/>
</dbReference>
<accession>A0A1Y5MMZ2</accession>
<dbReference type="Proteomes" id="UP000196317">
    <property type="component" value="Unassembled WGS sequence"/>
</dbReference>
<dbReference type="InterPro" id="IPR001296">
    <property type="entry name" value="Glyco_trans_1"/>
</dbReference>
<evidence type="ECO:0000313" key="3">
    <source>
        <dbReference type="EMBL" id="OUT08553.1"/>
    </source>
</evidence>
<evidence type="ECO:0000313" key="4">
    <source>
        <dbReference type="Proteomes" id="UP000196317"/>
    </source>
</evidence>
<name>A0A1Y5MMZ2_9BACT</name>
<reference evidence="3 4" key="1">
    <citation type="submission" date="2017-04" db="EMBL/GenBank/DDBJ databases">
        <title>Complete genome of Campylobacter concisus ATCC 33237T and draft genomes for an additional eight well characterized C. concisus strains.</title>
        <authorList>
            <person name="Cornelius A.J."/>
            <person name="Miller W.G."/>
            <person name="Lastovica A.J."/>
            <person name="On S.L."/>
            <person name="French N.P."/>
            <person name="Vandenberg O."/>
            <person name="Biggs P.J."/>
        </authorList>
    </citation>
    <scope>NUCLEOTIDE SEQUENCE [LARGE SCALE GENOMIC DNA]</scope>
    <source>
        <strain evidence="3 4">CCUG 19995</strain>
    </source>
</reference>
<dbReference type="Pfam" id="PF13439">
    <property type="entry name" value="Glyco_transf_4"/>
    <property type="match status" value="1"/>
</dbReference>
<evidence type="ECO:0000259" key="2">
    <source>
        <dbReference type="Pfam" id="PF13439"/>
    </source>
</evidence>
<dbReference type="PANTHER" id="PTHR12526:SF630">
    <property type="entry name" value="GLYCOSYLTRANSFERASE"/>
    <property type="match status" value="1"/>
</dbReference>
<protein>
    <recommendedName>
        <fullName evidence="5">Glycosyltransferase</fullName>
    </recommendedName>
</protein>
<dbReference type="InterPro" id="IPR028098">
    <property type="entry name" value="Glyco_trans_4-like_N"/>
</dbReference>
<gene>
    <name evidence="3" type="ORF">B9N65_03545</name>
</gene>
<evidence type="ECO:0008006" key="5">
    <source>
        <dbReference type="Google" id="ProtNLM"/>
    </source>
</evidence>
<comment type="caution">
    <text evidence="3">The sequence shown here is derived from an EMBL/GenBank/DDBJ whole genome shotgun (WGS) entry which is preliminary data.</text>
</comment>
<dbReference type="Gene3D" id="3.40.50.2000">
    <property type="entry name" value="Glycogen Phosphorylase B"/>
    <property type="match status" value="2"/>
</dbReference>
<dbReference type="Pfam" id="PF00534">
    <property type="entry name" value="Glycos_transf_1"/>
    <property type="match status" value="1"/>
</dbReference>
<dbReference type="RefSeq" id="WP_087582829.1">
    <property type="nucleotide sequence ID" value="NZ_NDYN01000002.1"/>
</dbReference>
<sequence>MKDKIRLILLNDWLYGGGAERSMAVLANELAKDTRYEIYLVLLENKISFELNSGIKCISFRNSYKFGVFQKLITILLDVFRLIGLIKNLNIDVVLSFQHRSNIINCLSKLLFKKFKSIISERIYTKDFFEQDFKKIFFNNAIKALYNKADAITCNSADIKEGLAQFYNCDRDKITVIENAYDTKSITRLGKEEIETELLPFFEEKEVIVNVGRLDKQKGHEYLIKAFAMLPNRSNYCLFIIGEGALREYLERLISELGLNDSVFLLGYRKNPYKYLSRANIFAFTSLYEGYPNALAEAMVFDNLKIISFDFKAGSKELIGNDEYGKIVRKCDIVGLSQAILDAKNSKNVKHKTLNSIEDLVYDYKKIIE</sequence>
<dbReference type="CDD" id="cd03811">
    <property type="entry name" value="GT4_GT28_WabH-like"/>
    <property type="match status" value="1"/>
</dbReference>
<organism evidence="3 4">
    <name type="scientific">Campylobacter concisus</name>
    <dbReference type="NCBI Taxonomy" id="199"/>
    <lineage>
        <taxon>Bacteria</taxon>
        <taxon>Pseudomonadati</taxon>
        <taxon>Campylobacterota</taxon>
        <taxon>Epsilonproteobacteria</taxon>
        <taxon>Campylobacterales</taxon>
        <taxon>Campylobacteraceae</taxon>
        <taxon>Campylobacter</taxon>
    </lineage>
</organism>
<proteinExistence type="predicted"/>
<dbReference type="EMBL" id="NDYN01000002">
    <property type="protein sequence ID" value="OUT08553.1"/>
    <property type="molecule type" value="Genomic_DNA"/>
</dbReference>
<dbReference type="GO" id="GO:0016757">
    <property type="term" value="F:glycosyltransferase activity"/>
    <property type="evidence" value="ECO:0007669"/>
    <property type="project" value="InterPro"/>
</dbReference>